<keyword evidence="4" id="KW-1185">Reference proteome</keyword>
<dbReference type="EMBL" id="JAFREP010000014">
    <property type="protein sequence ID" value="MBO1319736.1"/>
    <property type="molecule type" value="Genomic_DNA"/>
</dbReference>
<name>A0A8J7QFX2_9BACT</name>
<dbReference type="Proteomes" id="UP000664417">
    <property type="component" value="Unassembled WGS sequence"/>
</dbReference>
<keyword evidence="2" id="KW-1133">Transmembrane helix</keyword>
<evidence type="ECO:0000256" key="1">
    <source>
        <dbReference type="SAM" id="MobiDB-lite"/>
    </source>
</evidence>
<evidence type="ECO:0000256" key="2">
    <source>
        <dbReference type="SAM" id="Phobius"/>
    </source>
</evidence>
<keyword evidence="2" id="KW-0472">Membrane</keyword>
<protein>
    <submittedName>
        <fullName evidence="3">Uncharacterized protein</fullName>
    </submittedName>
</protein>
<evidence type="ECO:0000313" key="3">
    <source>
        <dbReference type="EMBL" id="MBO1319736.1"/>
    </source>
</evidence>
<feature type="compositionally biased region" description="Basic and acidic residues" evidence="1">
    <location>
        <begin position="288"/>
        <end position="311"/>
    </location>
</feature>
<sequence length="480" mass="55017">MTKQKSDDFHEYELPKDQYLLEARLIGQYILSADELLTDQLRSSLLRVVNESVESVWNKESATKIFDQKLTHYFQESSRRVLTQDKTKVLYNNLVRELSGFWEETIEKAVEQSIKKVLSNHVTGNGKQKQVAGRRGRHPIPLDQIDEGVKEVDLGEIITVAVSKAMEKQLENYTVQMLFKRIEDEINHLEIAKKAESRIKARVDEEVRKSLVNAGSDKGNIQWKDLTHFWKGAVFCSFLVPMALIGLALWVVPPSPLPPKDVDLNKTQQEALVEGVNPQSLGEESLEDRDVRSGKNGVDRSGNRDRSEDDERLHQVWKTSFESIMEKEKAKNIRFREVFLSDSDKPVFEDFFGDEPLGIAADLTGYQAAITRLRKVKCVRMGEERKVVFVLQVLLSEIGRKQMESDEWWYGYTENKDRQKFLDGFSDGHWGSGTKRFAKHVLSKKPIDGVTFFQGEVAAKQLPDMAYASYFCLMELASNE</sequence>
<evidence type="ECO:0000313" key="4">
    <source>
        <dbReference type="Proteomes" id="UP000664417"/>
    </source>
</evidence>
<keyword evidence="2" id="KW-0812">Transmembrane</keyword>
<gene>
    <name evidence="3" type="ORF">J3U88_14770</name>
</gene>
<dbReference type="AlphaFoldDB" id="A0A8J7QFX2"/>
<proteinExistence type="predicted"/>
<comment type="caution">
    <text evidence="3">The sequence shown here is derived from an EMBL/GenBank/DDBJ whole genome shotgun (WGS) entry which is preliminary data.</text>
</comment>
<feature type="transmembrane region" description="Helical" evidence="2">
    <location>
        <begin position="232"/>
        <end position="252"/>
    </location>
</feature>
<reference evidence="3" key="1">
    <citation type="submission" date="2021-03" db="EMBL/GenBank/DDBJ databases">
        <authorList>
            <person name="Wang G."/>
        </authorList>
    </citation>
    <scope>NUCLEOTIDE SEQUENCE</scope>
    <source>
        <strain evidence="3">KCTC 12899</strain>
    </source>
</reference>
<accession>A0A8J7QFX2</accession>
<organism evidence="3 4">
    <name type="scientific">Acanthopleuribacter pedis</name>
    <dbReference type="NCBI Taxonomy" id="442870"/>
    <lineage>
        <taxon>Bacteria</taxon>
        <taxon>Pseudomonadati</taxon>
        <taxon>Acidobacteriota</taxon>
        <taxon>Holophagae</taxon>
        <taxon>Acanthopleuribacterales</taxon>
        <taxon>Acanthopleuribacteraceae</taxon>
        <taxon>Acanthopleuribacter</taxon>
    </lineage>
</organism>
<dbReference type="RefSeq" id="WP_207859643.1">
    <property type="nucleotide sequence ID" value="NZ_JAFREP010000014.1"/>
</dbReference>
<feature type="region of interest" description="Disordered" evidence="1">
    <location>
        <begin position="273"/>
        <end position="311"/>
    </location>
</feature>